<reference evidence="9" key="1">
    <citation type="submission" date="2020-10" db="EMBL/GenBank/DDBJ databases">
        <authorList>
            <person name="Gilroy R."/>
        </authorList>
    </citation>
    <scope>NUCLEOTIDE SEQUENCE</scope>
    <source>
        <strain evidence="9">CHK152-2994</strain>
    </source>
</reference>
<evidence type="ECO:0000256" key="5">
    <source>
        <dbReference type="ARBA" id="ARBA00023065"/>
    </source>
</evidence>
<dbReference type="PANTHER" id="PTHR35529">
    <property type="entry name" value="MANGANESE EFFLUX PUMP MNTP-RELATED"/>
    <property type="match status" value="1"/>
</dbReference>
<organism evidence="9 10">
    <name type="scientific">Candidatus Scatenecus faecavium</name>
    <dbReference type="NCBI Taxonomy" id="2840915"/>
    <lineage>
        <taxon>Bacteria</taxon>
        <taxon>Candidatus Scatenecus</taxon>
    </lineage>
</organism>
<protein>
    <recommendedName>
        <fullName evidence="8">Putative manganese efflux pump MntP</fullName>
    </recommendedName>
</protein>
<keyword evidence="4 8" id="KW-1133">Transmembrane helix</keyword>
<evidence type="ECO:0000256" key="4">
    <source>
        <dbReference type="ARBA" id="ARBA00022989"/>
    </source>
</evidence>
<sequence>MSLIEILFLSIALGIDCCVVSFSQGLIFTANRRKNSFLLALTMGAFQGIMPAIGYFFANLISKYVETFSHWLVFVIFAALGIKFIIEAFHEKEEDKICCIGLKCLITMGIATSIDALGAGASLNFSGTEILKPALIIAAASFFMSLFGFWFGNCFKKFPSKYLEITGGIILCGLAVKALVQGFGGSVG</sequence>
<comment type="subcellular location">
    <subcellularLocation>
        <location evidence="8">Cell membrane</location>
        <topology evidence="8">Multi-pass membrane protein</topology>
    </subcellularLocation>
</comment>
<comment type="similarity">
    <text evidence="8">Belongs to the MntP (TC 9.B.29) family.</text>
</comment>
<dbReference type="EMBL" id="DVJO01000022">
    <property type="protein sequence ID" value="HIS82161.1"/>
    <property type="molecule type" value="Genomic_DNA"/>
</dbReference>
<comment type="caution">
    <text evidence="9">The sequence shown here is derived from an EMBL/GenBank/DDBJ whole genome shotgun (WGS) entry which is preliminary data.</text>
</comment>
<accession>A0A9D1K361</accession>
<evidence type="ECO:0000313" key="9">
    <source>
        <dbReference type="EMBL" id="HIS82161.1"/>
    </source>
</evidence>
<evidence type="ECO:0000256" key="7">
    <source>
        <dbReference type="ARBA" id="ARBA00023211"/>
    </source>
</evidence>
<evidence type="ECO:0000256" key="3">
    <source>
        <dbReference type="ARBA" id="ARBA00022692"/>
    </source>
</evidence>
<evidence type="ECO:0000256" key="2">
    <source>
        <dbReference type="ARBA" id="ARBA00022475"/>
    </source>
</evidence>
<dbReference type="InterPro" id="IPR022929">
    <property type="entry name" value="Put_MntP"/>
</dbReference>
<name>A0A9D1K361_9BACT</name>
<keyword evidence="3 8" id="KW-0812">Transmembrane</keyword>
<evidence type="ECO:0000256" key="1">
    <source>
        <dbReference type="ARBA" id="ARBA00022448"/>
    </source>
</evidence>
<dbReference type="Proteomes" id="UP000824139">
    <property type="component" value="Unassembled WGS sequence"/>
</dbReference>
<comment type="function">
    <text evidence="8">Probably functions as a manganese efflux pump.</text>
</comment>
<reference evidence="9" key="2">
    <citation type="journal article" date="2021" name="PeerJ">
        <title>Extensive microbial diversity within the chicken gut microbiome revealed by metagenomics and culture.</title>
        <authorList>
            <person name="Gilroy R."/>
            <person name="Ravi A."/>
            <person name="Getino M."/>
            <person name="Pursley I."/>
            <person name="Horton D.L."/>
            <person name="Alikhan N.F."/>
            <person name="Baker D."/>
            <person name="Gharbi K."/>
            <person name="Hall N."/>
            <person name="Watson M."/>
            <person name="Adriaenssens E.M."/>
            <person name="Foster-Nyarko E."/>
            <person name="Jarju S."/>
            <person name="Secka A."/>
            <person name="Antonio M."/>
            <person name="Oren A."/>
            <person name="Chaudhuri R.R."/>
            <person name="La Ragione R."/>
            <person name="Hildebrand F."/>
            <person name="Pallen M.J."/>
        </authorList>
    </citation>
    <scope>NUCLEOTIDE SEQUENCE</scope>
    <source>
        <strain evidence="9">CHK152-2994</strain>
    </source>
</reference>
<dbReference type="InterPro" id="IPR003810">
    <property type="entry name" value="Mntp/YtaF"/>
</dbReference>
<gene>
    <name evidence="8" type="primary">mntP</name>
    <name evidence="9" type="ORF">IAD41_00940</name>
</gene>
<feature type="transmembrane region" description="Helical" evidence="8">
    <location>
        <begin position="68"/>
        <end position="86"/>
    </location>
</feature>
<proteinExistence type="inferred from homology"/>
<feature type="transmembrane region" description="Helical" evidence="8">
    <location>
        <begin position="98"/>
        <end position="118"/>
    </location>
</feature>
<keyword evidence="7 8" id="KW-0464">Manganese</keyword>
<feature type="transmembrane region" description="Helical" evidence="8">
    <location>
        <begin position="130"/>
        <end position="150"/>
    </location>
</feature>
<dbReference type="AlphaFoldDB" id="A0A9D1K361"/>
<keyword evidence="1 8" id="KW-0813">Transport</keyword>
<dbReference type="PANTHER" id="PTHR35529:SF1">
    <property type="entry name" value="MANGANESE EFFLUX PUMP MNTP-RELATED"/>
    <property type="match status" value="1"/>
</dbReference>
<keyword evidence="5 8" id="KW-0406">Ion transport</keyword>
<keyword evidence="2 8" id="KW-1003">Cell membrane</keyword>
<dbReference type="GO" id="GO:0005384">
    <property type="term" value="F:manganese ion transmembrane transporter activity"/>
    <property type="evidence" value="ECO:0007669"/>
    <property type="project" value="UniProtKB-UniRule"/>
</dbReference>
<evidence type="ECO:0000256" key="6">
    <source>
        <dbReference type="ARBA" id="ARBA00023136"/>
    </source>
</evidence>
<feature type="transmembrane region" description="Helical" evidence="8">
    <location>
        <begin position="6"/>
        <end position="30"/>
    </location>
</feature>
<dbReference type="Pfam" id="PF02659">
    <property type="entry name" value="Mntp"/>
    <property type="match status" value="1"/>
</dbReference>
<evidence type="ECO:0000256" key="8">
    <source>
        <dbReference type="HAMAP-Rule" id="MF_01521"/>
    </source>
</evidence>
<dbReference type="HAMAP" id="MF_01521">
    <property type="entry name" value="MntP_pump"/>
    <property type="match status" value="1"/>
</dbReference>
<keyword evidence="6 8" id="KW-0472">Membrane</keyword>
<evidence type="ECO:0000313" key="10">
    <source>
        <dbReference type="Proteomes" id="UP000824139"/>
    </source>
</evidence>
<feature type="transmembrane region" description="Helical" evidence="8">
    <location>
        <begin position="37"/>
        <end position="56"/>
    </location>
</feature>
<feature type="transmembrane region" description="Helical" evidence="8">
    <location>
        <begin position="162"/>
        <end position="180"/>
    </location>
</feature>
<dbReference type="GO" id="GO:0005886">
    <property type="term" value="C:plasma membrane"/>
    <property type="evidence" value="ECO:0007669"/>
    <property type="project" value="UniProtKB-SubCell"/>
</dbReference>